<dbReference type="Gene3D" id="3.40.50.510">
    <property type="entry name" value="Phosphotransferase system, mannose-type IIA component"/>
    <property type="match status" value="1"/>
</dbReference>
<organism evidence="4 5">
    <name type="scientific">Comamonas piscis</name>
    <dbReference type="NCBI Taxonomy" id="1562974"/>
    <lineage>
        <taxon>Bacteria</taxon>
        <taxon>Pseudomonadati</taxon>
        <taxon>Pseudomonadota</taxon>
        <taxon>Betaproteobacteria</taxon>
        <taxon>Burkholderiales</taxon>
        <taxon>Comamonadaceae</taxon>
        <taxon>Comamonas</taxon>
    </lineage>
</organism>
<dbReference type="RefSeq" id="WP_182325904.1">
    <property type="nucleotide sequence ID" value="NZ_CP058554.1"/>
</dbReference>
<dbReference type="SUPFAM" id="SSF53062">
    <property type="entry name" value="PTS system fructose IIA component-like"/>
    <property type="match status" value="1"/>
</dbReference>
<dbReference type="GO" id="GO:0009401">
    <property type="term" value="P:phosphoenolpyruvate-dependent sugar phosphotransferase system"/>
    <property type="evidence" value="ECO:0007669"/>
    <property type="project" value="InterPro"/>
</dbReference>
<dbReference type="GO" id="GO:0016740">
    <property type="term" value="F:transferase activity"/>
    <property type="evidence" value="ECO:0007669"/>
    <property type="project" value="UniProtKB-KW"/>
</dbReference>
<dbReference type="KEGG" id="cpis:HS961_00650"/>
<dbReference type="PANTHER" id="PTHR33799:SF1">
    <property type="entry name" value="PTS SYSTEM MANNOSE-SPECIFIC EIIAB COMPONENT-RELATED"/>
    <property type="match status" value="1"/>
</dbReference>
<evidence type="ECO:0000313" key="4">
    <source>
        <dbReference type="EMBL" id="QMV71459.1"/>
    </source>
</evidence>
<dbReference type="EMBL" id="CP058554">
    <property type="protein sequence ID" value="QMV71459.1"/>
    <property type="molecule type" value="Genomic_DNA"/>
</dbReference>
<keyword evidence="1" id="KW-0808">Transferase</keyword>
<dbReference type="AlphaFoldDB" id="A0A7G5EBT4"/>
<feature type="region of interest" description="Disordered" evidence="2">
    <location>
        <begin position="128"/>
        <end position="149"/>
    </location>
</feature>
<keyword evidence="5" id="KW-1185">Reference proteome</keyword>
<dbReference type="InterPro" id="IPR051471">
    <property type="entry name" value="Bacterial_PTS_sugar_comp"/>
</dbReference>
<dbReference type="PROSITE" id="PS51096">
    <property type="entry name" value="PTS_EIIA_TYPE_4"/>
    <property type="match status" value="1"/>
</dbReference>
<dbReference type="Pfam" id="PF03610">
    <property type="entry name" value="EIIA-man"/>
    <property type="match status" value="1"/>
</dbReference>
<name>A0A7G5EBT4_9BURK</name>
<protein>
    <submittedName>
        <fullName evidence="4">PTS fructose transporter subunit IIA</fullName>
    </submittedName>
</protein>
<feature type="domain" description="PTS EIIA type-4" evidence="3">
    <location>
        <begin position="2"/>
        <end position="124"/>
    </location>
</feature>
<evidence type="ECO:0000313" key="5">
    <source>
        <dbReference type="Proteomes" id="UP000515240"/>
    </source>
</evidence>
<dbReference type="InterPro" id="IPR004701">
    <property type="entry name" value="PTS_EIIA_man-typ"/>
</dbReference>
<accession>A0A7G5EBT4</accession>
<gene>
    <name evidence="4" type="ORF">HS961_00650</name>
</gene>
<dbReference type="Proteomes" id="UP000515240">
    <property type="component" value="Chromosome"/>
</dbReference>
<proteinExistence type="predicted"/>
<feature type="compositionally biased region" description="Basic and acidic residues" evidence="2">
    <location>
        <begin position="138"/>
        <end position="149"/>
    </location>
</feature>
<evidence type="ECO:0000256" key="1">
    <source>
        <dbReference type="ARBA" id="ARBA00022679"/>
    </source>
</evidence>
<evidence type="ECO:0000256" key="2">
    <source>
        <dbReference type="SAM" id="MobiDB-lite"/>
    </source>
</evidence>
<feature type="compositionally biased region" description="Low complexity" evidence="2">
    <location>
        <begin position="128"/>
        <end position="137"/>
    </location>
</feature>
<reference evidence="4 5" key="1">
    <citation type="journal article" date="2020" name="G3 (Bethesda)">
        <title>CeMbio - The Caenorhabditis elegans Microbiome Resource.</title>
        <authorList>
            <person name="Dirksen P."/>
            <person name="Assie A."/>
            <person name="Zimmermann J."/>
            <person name="Zhang F."/>
            <person name="Tietje A.M."/>
            <person name="Marsh S.A."/>
            <person name="Felix M.A."/>
            <person name="Shapira M."/>
            <person name="Kaleta C."/>
            <person name="Schulenburg H."/>
            <person name="Samuel B."/>
        </authorList>
    </citation>
    <scope>NUCLEOTIDE SEQUENCE [LARGE SCALE GENOMIC DNA]</scope>
    <source>
        <strain evidence="4 5">BIGb0172</strain>
    </source>
</reference>
<evidence type="ECO:0000259" key="3">
    <source>
        <dbReference type="PROSITE" id="PS51096"/>
    </source>
</evidence>
<dbReference type="GO" id="GO:0016020">
    <property type="term" value="C:membrane"/>
    <property type="evidence" value="ECO:0007669"/>
    <property type="project" value="InterPro"/>
</dbReference>
<sequence length="149" mass="16018">MSNRILLIAHAPLAQALAQCAAHVFPDSGEHLMALDVAASADPVACLQEAQAMLDHSHSGPVLVLSDVFGATPHNIAQELAKRRASTRLVAGVNLPMLLRALCYRHEELDSLVARAIAGGSQGIMQVTQNTPQNQNTRAHDQDRSHHQQ</sequence>
<dbReference type="PANTHER" id="PTHR33799">
    <property type="entry name" value="PTS PERMEASE-RELATED-RELATED"/>
    <property type="match status" value="1"/>
</dbReference>
<dbReference type="InterPro" id="IPR036662">
    <property type="entry name" value="PTS_EIIA_man-typ_sf"/>
</dbReference>